<keyword evidence="2" id="KW-1185">Reference proteome</keyword>
<reference evidence="1" key="2">
    <citation type="journal article" date="2023" name="Int. J. Mol. Sci.">
        <title>De Novo Assembly and Annotation of 11 Diverse Shrub Willow (Salix) Genomes Reveals Novel Gene Organization in Sex-Linked Regions.</title>
        <authorList>
            <person name="Hyden B."/>
            <person name="Feng K."/>
            <person name="Yates T.B."/>
            <person name="Jawdy S."/>
            <person name="Cereghino C."/>
            <person name="Smart L.B."/>
            <person name="Muchero W."/>
        </authorList>
    </citation>
    <scope>NUCLEOTIDE SEQUENCE [LARGE SCALE GENOMIC DNA]</scope>
    <source>
        <tissue evidence="1">Shoot tip</tissue>
    </source>
</reference>
<dbReference type="AlphaFoldDB" id="A0A9Q0V847"/>
<reference evidence="1" key="1">
    <citation type="submission" date="2022-11" db="EMBL/GenBank/DDBJ databases">
        <authorList>
            <person name="Hyden B.L."/>
            <person name="Feng K."/>
            <person name="Yates T."/>
            <person name="Jawdy S."/>
            <person name="Smart L.B."/>
            <person name="Muchero W."/>
        </authorList>
    </citation>
    <scope>NUCLEOTIDE SEQUENCE</scope>
    <source>
        <tissue evidence="1">Shoot tip</tissue>
    </source>
</reference>
<comment type="caution">
    <text evidence="1">The sequence shown here is derived from an EMBL/GenBank/DDBJ whole genome shotgun (WGS) entry which is preliminary data.</text>
</comment>
<sequence>MALVLRRVPSLAKRGSKIPQIFQLSFPVPCQTQHSFSTSSSSSDPLLTKLLQNTNLQNHKSSSTEKAHLVLEWRLRENA</sequence>
<name>A0A9Q0V847_SALVM</name>
<proteinExistence type="predicted"/>
<protein>
    <submittedName>
        <fullName evidence="1">Uncharacterized protein</fullName>
    </submittedName>
</protein>
<gene>
    <name evidence="1" type="ORF">OIU85_017526</name>
</gene>
<evidence type="ECO:0000313" key="2">
    <source>
        <dbReference type="Proteomes" id="UP001151529"/>
    </source>
</evidence>
<organism evidence="1 2">
    <name type="scientific">Salix viminalis</name>
    <name type="common">Common osier</name>
    <name type="synonym">Basket willow</name>
    <dbReference type="NCBI Taxonomy" id="40686"/>
    <lineage>
        <taxon>Eukaryota</taxon>
        <taxon>Viridiplantae</taxon>
        <taxon>Streptophyta</taxon>
        <taxon>Embryophyta</taxon>
        <taxon>Tracheophyta</taxon>
        <taxon>Spermatophyta</taxon>
        <taxon>Magnoliopsida</taxon>
        <taxon>eudicotyledons</taxon>
        <taxon>Gunneridae</taxon>
        <taxon>Pentapetalae</taxon>
        <taxon>rosids</taxon>
        <taxon>fabids</taxon>
        <taxon>Malpighiales</taxon>
        <taxon>Salicaceae</taxon>
        <taxon>Saliceae</taxon>
        <taxon>Salix</taxon>
    </lineage>
</organism>
<evidence type="ECO:0000313" key="1">
    <source>
        <dbReference type="EMBL" id="KAJ6743587.1"/>
    </source>
</evidence>
<dbReference type="Proteomes" id="UP001151529">
    <property type="component" value="Chromosome 6"/>
</dbReference>
<accession>A0A9Q0V847</accession>
<dbReference type="EMBL" id="JAPFFL010000002">
    <property type="protein sequence ID" value="KAJ6743587.1"/>
    <property type="molecule type" value="Genomic_DNA"/>
</dbReference>